<dbReference type="PANTHER" id="PTHR12697">
    <property type="entry name" value="PBS LYASE HEAT-LIKE PROTEIN"/>
    <property type="match status" value="1"/>
</dbReference>
<sequence length="506" mass="57359">MRSSKVILIVIACLSFQFIACVGWQVEYESARRADTIEAYEKFINKYPNPSNEIIHRHKELKDKEDYRFAEKINTTNAYQEFVQNHPDNLYVEDALERLSEPDKDAYTRTLLIGTDQALEGYIGSYPSSTYRSDAIERIAWISDQNKHIANVKVDVRNLDFIESYAMKKKILNMLNNGLADTGIYMESAKIAGADDHVMDISIEYVDDPPPAPTVGGLMPIMTGGGVVPAVVGALAGILIDEMLDYKSITSRKKIVTGYKIKISYGDDSSFDAGYYYLDEYDPSLFIKLHDVIIWLKESESLPLNSLYAVMGIPDSSLRDETSRALSSAKYFSDQLFVTVLNNDDWKVRESAVKVLSYREDESLMHYIKPLARDSNYWVRIAVLKALLRYEYEGSSELFIDALSDENEIVREAAVIVQRIVKDKRAVPQLINRLRDPSKEVRAEAAWALKEIGDKSAVGALIETIDDKEILVRIRVESALESITGQKFGEDIEKWKKWLEENGGTS</sequence>
<dbReference type="Gene3D" id="1.25.10.10">
    <property type="entry name" value="Leucine-rich Repeat Variant"/>
    <property type="match status" value="1"/>
</dbReference>
<dbReference type="SUPFAM" id="SSF48371">
    <property type="entry name" value="ARM repeat"/>
    <property type="match status" value="1"/>
</dbReference>
<accession>A0A419DEX7</accession>
<comment type="caution">
    <text evidence="1">The sequence shown here is derived from an EMBL/GenBank/DDBJ whole genome shotgun (WGS) entry which is preliminary data.</text>
</comment>
<dbReference type="SMART" id="SM00567">
    <property type="entry name" value="EZ_HEAT"/>
    <property type="match status" value="3"/>
</dbReference>
<name>A0A419DEX7_9BACT</name>
<organism evidence="1 2">
    <name type="scientific">candidate division WS5 bacterium</name>
    <dbReference type="NCBI Taxonomy" id="2093353"/>
    <lineage>
        <taxon>Bacteria</taxon>
        <taxon>candidate division WS5</taxon>
    </lineage>
</organism>
<dbReference type="InterPro" id="IPR011989">
    <property type="entry name" value="ARM-like"/>
</dbReference>
<dbReference type="EMBL" id="QZJW01000015">
    <property type="protein sequence ID" value="RJO61637.1"/>
    <property type="molecule type" value="Genomic_DNA"/>
</dbReference>
<reference evidence="1 2" key="1">
    <citation type="journal article" date="2017" name="ISME J.">
        <title>Energy and carbon metabolisms in a deep terrestrial subsurface fluid microbial community.</title>
        <authorList>
            <person name="Momper L."/>
            <person name="Jungbluth S.P."/>
            <person name="Lee M.D."/>
            <person name="Amend J.P."/>
        </authorList>
    </citation>
    <scope>NUCLEOTIDE SEQUENCE [LARGE SCALE GENOMIC DNA]</scope>
    <source>
        <strain evidence="1">SURF_29</strain>
    </source>
</reference>
<dbReference type="InterPro" id="IPR004155">
    <property type="entry name" value="PBS_lyase_HEAT"/>
</dbReference>
<dbReference type="InterPro" id="IPR016024">
    <property type="entry name" value="ARM-type_fold"/>
</dbReference>
<dbReference type="AlphaFoldDB" id="A0A419DEX7"/>
<dbReference type="Gene3D" id="1.25.40.10">
    <property type="entry name" value="Tetratricopeptide repeat domain"/>
    <property type="match status" value="1"/>
</dbReference>
<dbReference type="Proteomes" id="UP000285655">
    <property type="component" value="Unassembled WGS sequence"/>
</dbReference>
<protein>
    <submittedName>
        <fullName evidence="1">HEAT repeat domain-containing protein</fullName>
    </submittedName>
</protein>
<dbReference type="Pfam" id="PF13646">
    <property type="entry name" value="HEAT_2"/>
    <property type="match status" value="2"/>
</dbReference>
<dbReference type="GO" id="GO:0016491">
    <property type="term" value="F:oxidoreductase activity"/>
    <property type="evidence" value="ECO:0007669"/>
    <property type="project" value="TreeGrafter"/>
</dbReference>
<dbReference type="InterPro" id="IPR011990">
    <property type="entry name" value="TPR-like_helical_dom_sf"/>
</dbReference>
<gene>
    <name evidence="1" type="ORF">C4544_02200</name>
</gene>
<dbReference type="PANTHER" id="PTHR12697:SF5">
    <property type="entry name" value="DEOXYHYPUSINE HYDROXYLASE"/>
    <property type="match status" value="1"/>
</dbReference>
<proteinExistence type="predicted"/>
<evidence type="ECO:0000313" key="1">
    <source>
        <dbReference type="EMBL" id="RJO61637.1"/>
    </source>
</evidence>
<evidence type="ECO:0000313" key="2">
    <source>
        <dbReference type="Proteomes" id="UP000285655"/>
    </source>
</evidence>